<dbReference type="InterPro" id="IPR008964">
    <property type="entry name" value="Invasin/intimin_cell_adhesion"/>
</dbReference>
<name>A0A1Q9JGJ5_9FIRM</name>
<evidence type="ECO:0000313" key="4">
    <source>
        <dbReference type="Proteomes" id="UP000187404"/>
    </source>
</evidence>
<dbReference type="STRING" id="1261640.BHK98_04095"/>
<evidence type="ECO:0000256" key="1">
    <source>
        <dbReference type="SAM" id="Phobius"/>
    </source>
</evidence>
<feature type="transmembrane region" description="Helical" evidence="1">
    <location>
        <begin position="14"/>
        <end position="36"/>
    </location>
</feature>
<dbReference type="RefSeq" id="WP_075712313.1">
    <property type="nucleotide sequence ID" value="NZ_MJIE01000001.1"/>
</dbReference>
<evidence type="ECO:0000313" key="3">
    <source>
        <dbReference type="EMBL" id="OLR55318.1"/>
    </source>
</evidence>
<dbReference type="Gene3D" id="3.20.20.370">
    <property type="entry name" value="Glycoside hydrolase/deacetylase"/>
    <property type="match status" value="1"/>
</dbReference>
<reference evidence="3 4" key="1">
    <citation type="journal article" date="2016" name="Appl. Environ. Microbiol.">
        <title>Function and Phylogeny of Bacterial Butyryl Coenzyme A:Acetate Transferases and Their Diversity in the Proximal Colon of Swine.</title>
        <authorList>
            <person name="Trachsel J."/>
            <person name="Bayles D.O."/>
            <person name="Looft T."/>
            <person name="Levine U.Y."/>
            <person name="Allen H.K."/>
        </authorList>
    </citation>
    <scope>NUCLEOTIDE SEQUENCE [LARGE SCALE GENOMIC DNA]</scope>
    <source>
        <strain evidence="3 4">68-3-10</strain>
    </source>
</reference>
<keyword evidence="1" id="KW-0812">Transmembrane</keyword>
<dbReference type="PROSITE" id="PS51677">
    <property type="entry name" value="NODB"/>
    <property type="match status" value="1"/>
</dbReference>
<dbReference type="CDD" id="cd10944">
    <property type="entry name" value="CE4_SmPgdA_like"/>
    <property type="match status" value="1"/>
</dbReference>
<evidence type="ECO:0000259" key="2">
    <source>
        <dbReference type="PROSITE" id="PS51677"/>
    </source>
</evidence>
<dbReference type="InterPro" id="IPR011330">
    <property type="entry name" value="Glyco_hydro/deAcase_b/a-brl"/>
</dbReference>
<protein>
    <recommendedName>
        <fullName evidence="2">NodB homology domain-containing protein</fullName>
    </recommendedName>
</protein>
<dbReference type="PANTHER" id="PTHR10587:SF125">
    <property type="entry name" value="POLYSACCHARIDE DEACETYLASE YHEN-RELATED"/>
    <property type="match status" value="1"/>
</dbReference>
<dbReference type="GO" id="GO:0005975">
    <property type="term" value="P:carbohydrate metabolic process"/>
    <property type="evidence" value="ECO:0007669"/>
    <property type="project" value="InterPro"/>
</dbReference>
<dbReference type="SUPFAM" id="SSF49373">
    <property type="entry name" value="Invasin/intimin cell-adhesion fragments"/>
    <property type="match status" value="1"/>
</dbReference>
<dbReference type="Pfam" id="PF01522">
    <property type="entry name" value="Polysacc_deac_1"/>
    <property type="match status" value="1"/>
</dbReference>
<dbReference type="InterPro" id="IPR002509">
    <property type="entry name" value="NODB_dom"/>
</dbReference>
<organism evidence="3 4">
    <name type="scientific">Hornefia porci</name>
    <dbReference type="NCBI Taxonomy" id="2652292"/>
    <lineage>
        <taxon>Bacteria</taxon>
        <taxon>Bacillati</taxon>
        <taxon>Bacillota</taxon>
        <taxon>Clostridia</taxon>
        <taxon>Peptostreptococcales</taxon>
        <taxon>Anaerovoracaceae</taxon>
        <taxon>Hornefia</taxon>
    </lineage>
</organism>
<dbReference type="Proteomes" id="UP000187404">
    <property type="component" value="Unassembled WGS sequence"/>
</dbReference>
<keyword evidence="1" id="KW-1133">Transmembrane helix</keyword>
<dbReference type="GO" id="GO:0016810">
    <property type="term" value="F:hydrolase activity, acting on carbon-nitrogen (but not peptide) bonds"/>
    <property type="evidence" value="ECO:0007669"/>
    <property type="project" value="InterPro"/>
</dbReference>
<feature type="domain" description="NodB homology" evidence="2">
    <location>
        <begin position="123"/>
        <end position="319"/>
    </location>
</feature>
<comment type="caution">
    <text evidence="3">The sequence shown here is derived from an EMBL/GenBank/DDBJ whole genome shotgun (WGS) entry which is preliminary data.</text>
</comment>
<keyword evidence="4" id="KW-1185">Reference proteome</keyword>
<keyword evidence="1" id="KW-0472">Membrane</keyword>
<dbReference type="EMBL" id="MJIE01000001">
    <property type="protein sequence ID" value="OLR55318.1"/>
    <property type="molecule type" value="Genomic_DNA"/>
</dbReference>
<dbReference type="SUPFAM" id="SSF88713">
    <property type="entry name" value="Glycoside hydrolase/deacetylase"/>
    <property type="match status" value="1"/>
</dbReference>
<sequence>MGEKKHNTVRKQRVLFFGIVLLIVVLTGAVLGVIFLREGTLSLKKTSYSMEIGDTATLQTVFDKEKGRAVKVAYSTSNKTVADVGKDGTITAKRAGTCRIHCKTRSGQDVSAKVQVKAPEYTKTIYLTFEDGPDETVTGSILKILKKYNAKATFFVVGKNAEIQQDVVRREIAEGHTVGLHCYEKDYNMLYKSADSYIKDFNKEEKLLKKITGKKLSYWRFPGGGNNDFISASDEKEIMKRLHRRGYTEMDYNAMINDAVGVKYTSAEMTKYGIKTIDEAIKSFKVPVVVLHDSASMKRTPAALEGILKHYKARGYSFKGLEDYRGPEMTFGKQK</sequence>
<proteinExistence type="predicted"/>
<dbReference type="Gene3D" id="2.60.40.1080">
    <property type="match status" value="1"/>
</dbReference>
<accession>A0A1Q9JGJ5</accession>
<dbReference type="AlphaFoldDB" id="A0A1Q9JGJ5"/>
<dbReference type="Pfam" id="PF02368">
    <property type="entry name" value="Big_2"/>
    <property type="match status" value="1"/>
</dbReference>
<gene>
    <name evidence="3" type="ORF">BHK98_04095</name>
</gene>
<dbReference type="PANTHER" id="PTHR10587">
    <property type="entry name" value="GLYCOSYL TRANSFERASE-RELATED"/>
    <property type="match status" value="1"/>
</dbReference>
<dbReference type="InterPro" id="IPR003343">
    <property type="entry name" value="Big_2"/>
</dbReference>
<dbReference type="OrthoDB" id="9806342at2"/>
<dbReference type="InterPro" id="IPR050248">
    <property type="entry name" value="Polysacc_deacetylase_ArnD"/>
</dbReference>